<evidence type="ECO:0000256" key="7">
    <source>
        <dbReference type="SAM" id="MobiDB-lite"/>
    </source>
</evidence>
<feature type="domain" description="R" evidence="9">
    <location>
        <begin position="180"/>
        <end position="197"/>
    </location>
</feature>
<feature type="domain" description="R" evidence="9">
    <location>
        <begin position="451"/>
        <end position="468"/>
    </location>
</feature>
<dbReference type="GO" id="GO:2000032">
    <property type="term" value="P:regulation of secondary shoot formation"/>
    <property type="evidence" value="ECO:0007669"/>
    <property type="project" value="TreeGrafter"/>
</dbReference>
<feature type="domain" description="TCP" evidence="8">
    <location>
        <begin position="79"/>
        <end position="137"/>
    </location>
</feature>
<dbReference type="Pfam" id="PF03634">
    <property type="entry name" value="TCP"/>
    <property type="match status" value="2"/>
</dbReference>
<evidence type="ECO:0000256" key="4">
    <source>
        <dbReference type="ARBA" id="ARBA00023125"/>
    </source>
</evidence>
<dbReference type="PROSITE" id="PS51370">
    <property type="entry name" value="R"/>
    <property type="match status" value="2"/>
</dbReference>
<dbReference type="PANTHER" id="PTHR31072">
    <property type="entry name" value="TRANSCRIPTION FACTOR TCP4-RELATED"/>
    <property type="match status" value="1"/>
</dbReference>
<keyword evidence="11" id="KW-1185">Reference proteome</keyword>
<dbReference type="GO" id="GO:0043565">
    <property type="term" value="F:sequence-specific DNA binding"/>
    <property type="evidence" value="ECO:0007669"/>
    <property type="project" value="TreeGrafter"/>
</dbReference>
<accession>A0AAD3Y619</accession>
<evidence type="ECO:0000256" key="6">
    <source>
        <dbReference type="ARBA" id="ARBA00023242"/>
    </source>
</evidence>
<keyword evidence="2" id="KW-0217">Developmental protein</keyword>
<evidence type="ECO:0000259" key="9">
    <source>
        <dbReference type="PROSITE" id="PS51370"/>
    </source>
</evidence>
<keyword evidence="3" id="KW-0805">Transcription regulation</keyword>
<evidence type="ECO:0000313" key="10">
    <source>
        <dbReference type="EMBL" id="GMH30598.1"/>
    </source>
</evidence>
<evidence type="ECO:0000256" key="2">
    <source>
        <dbReference type="ARBA" id="ARBA00022473"/>
    </source>
</evidence>
<evidence type="ECO:0000259" key="8">
    <source>
        <dbReference type="PROSITE" id="PS51369"/>
    </source>
</evidence>
<feature type="domain" description="TCP" evidence="8">
    <location>
        <begin position="330"/>
        <end position="388"/>
    </location>
</feature>
<dbReference type="Proteomes" id="UP001279734">
    <property type="component" value="Unassembled WGS sequence"/>
</dbReference>
<evidence type="ECO:0000256" key="3">
    <source>
        <dbReference type="ARBA" id="ARBA00023015"/>
    </source>
</evidence>
<reference evidence="10" key="1">
    <citation type="submission" date="2023-05" db="EMBL/GenBank/DDBJ databases">
        <title>Nepenthes gracilis genome sequencing.</title>
        <authorList>
            <person name="Fukushima K."/>
        </authorList>
    </citation>
    <scope>NUCLEOTIDE SEQUENCE</scope>
    <source>
        <strain evidence="10">SING2019-196</strain>
    </source>
</reference>
<evidence type="ECO:0000256" key="5">
    <source>
        <dbReference type="ARBA" id="ARBA00023163"/>
    </source>
</evidence>
<dbReference type="GO" id="GO:0003700">
    <property type="term" value="F:DNA-binding transcription factor activity"/>
    <property type="evidence" value="ECO:0007669"/>
    <property type="project" value="InterPro"/>
</dbReference>
<protein>
    <submittedName>
        <fullName evidence="10">Uncharacterized protein</fullName>
    </submittedName>
</protein>
<evidence type="ECO:0000313" key="11">
    <source>
        <dbReference type="Proteomes" id="UP001279734"/>
    </source>
</evidence>
<organism evidence="10 11">
    <name type="scientific">Nepenthes gracilis</name>
    <name type="common">Slender pitcher plant</name>
    <dbReference type="NCBI Taxonomy" id="150966"/>
    <lineage>
        <taxon>Eukaryota</taxon>
        <taxon>Viridiplantae</taxon>
        <taxon>Streptophyta</taxon>
        <taxon>Embryophyta</taxon>
        <taxon>Tracheophyta</taxon>
        <taxon>Spermatophyta</taxon>
        <taxon>Magnoliopsida</taxon>
        <taxon>eudicotyledons</taxon>
        <taxon>Gunneridae</taxon>
        <taxon>Pentapetalae</taxon>
        <taxon>Caryophyllales</taxon>
        <taxon>Nepenthaceae</taxon>
        <taxon>Nepenthes</taxon>
    </lineage>
</organism>
<dbReference type="AlphaFoldDB" id="A0AAD3Y619"/>
<comment type="caution">
    <text evidence="10">The sequence shown here is derived from an EMBL/GenBank/DDBJ whole genome shotgun (WGS) entry which is preliminary data.</text>
</comment>
<dbReference type="InterPro" id="IPR017888">
    <property type="entry name" value="CYC/TB1_R_domain"/>
</dbReference>
<sequence length="558" mass="63598">MFFSDENAQHSIPQPISPYHQYSFVDVTNNDTFYLHHHQNLLLGDFPPENNPEILPKMAASVNEDGTTQRKSKATGCLNKNRHTKIYTAHGLRDRRVRLSMSVARKFFSLQEMLGFTKASKTLEWLLSKSKTAIEELAVKRMGSREDNGGGADHQRTESFERSAKIEKRDGRVRVNLLAREMRAKARARARQRTKDKMATKSLFDKEILANDSIRSAHFLFYTENLTENYSELCLDASILGNQSLQIHEFEEQAFYNQANYSIPQPISPYHQYPFVGDTNNDTFYLHHYQNLLLGDFPPENNPEIFTKMAASVIEDGTTQGKSKANGCLNKNRHTKIYTAHGLRDRRVRLSMSVARKFFSLQDILGFSKASKTLEWLFSKSKTAIEELAVKRMGSLQNDGGVRSSPSTSRFETFITSNPSACADHQRTESFERSAKIEKGDGRVRVNLLAREMRAKARARARQRTKEKIAIKSLCDREILANYSITNAHFLFDRENHSELCLDASIFGNQSLQIDGFEEQAFYHQANPALDNDTITDDSIVHAEVLTKGEIPWEMCGD</sequence>
<keyword evidence="4" id="KW-0238">DNA-binding</keyword>
<dbReference type="EMBL" id="BSYO01000038">
    <property type="protein sequence ID" value="GMH30598.1"/>
    <property type="molecule type" value="Genomic_DNA"/>
</dbReference>
<keyword evidence="6" id="KW-0539">Nucleus</keyword>
<dbReference type="InterPro" id="IPR005333">
    <property type="entry name" value="Transcription_factor_TCP"/>
</dbReference>
<name>A0AAD3Y619_NEPGR</name>
<gene>
    <name evidence="10" type="ORF">Nepgr_032441</name>
</gene>
<proteinExistence type="predicted"/>
<keyword evidence="5" id="KW-0804">Transcription</keyword>
<dbReference type="PANTHER" id="PTHR31072:SF87">
    <property type="entry name" value="TRANSCRIPTION FACTOR TCP12"/>
    <property type="match status" value="1"/>
</dbReference>
<dbReference type="GO" id="GO:0005634">
    <property type="term" value="C:nucleus"/>
    <property type="evidence" value="ECO:0007669"/>
    <property type="project" value="UniProtKB-SubCell"/>
</dbReference>
<feature type="region of interest" description="Disordered" evidence="7">
    <location>
        <begin position="143"/>
        <end position="165"/>
    </location>
</feature>
<dbReference type="PROSITE" id="PS51369">
    <property type="entry name" value="TCP"/>
    <property type="match status" value="2"/>
</dbReference>
<evidence type="ECO:0000256" key="1">
    <source>
        <dbReference type="ARBA" id="ARBA00004123"/>
    </source>
</evidence>
<comment type="subcellular location">
    <subcellularLocation>
        <location evidence="1">Nucleus</location>
    </subcellularLocation>
</comment>
<dbReference type="InterPro" id="IPR017887">
    <property type="entry name" value="TF_TCP_subgr"/>
</dbReference>